<dbReference type="InterPro" id="IPR001810">
    <property type="entry name" value="F-box_dom"/>
</dbReference>
<name>A0A7J7KUD9_9MAGN</name>
<dbReference type="Pfam" id="PF12937">
    <property type="entry name" value="F-box-like"/>
    <property type="match status" value="1"/>
</dbReference>
<reference evidence="2 3" key="1">
    <citation type="journal article" date="2020" name="IScience">
        <title>Genome Sequencing of the Endangered Kingdonia uniflora (Circaeasteraceae, Ranunculales) Reveals Potential Mechanisms of Evolutionary Specialization.</title>
        <authorList>
            <person name="Sun Y."/>
            <person name="Deng T."/>
            <person name="Zhang A."/>
            <person name="Moore M.J."/>
            <person name="Landis J.B."/>
            <person name="Lin N."/>
            <person name="Zhang H."/>
            <person name="Zhang X."/>
            <person name="Huang J."/>
            <person name="Zhang X."/>
            <person name="Sun H."/>
            <person name="Wang H."/>
        </authorList>
    </citation>
    <scope>NUCLEOTIDE SEQUENCE [LARGE SCALE GENOMIC DNA]</scope>
    <source>
        <strain evidence="2">TB1705</strain>
        <tissue evidence="2">Leaf</tissue>
    </source>
</reference>
<dbReference type="InterPro" id="IPR036047">
    <property type="entry name" value="F-box-like_dom_sf"/>
</dbReference>
<organism evidence="2 3">
    <name type="scientific">Kingdonia uniflora</name>
    <dbReference type="NCBI Taxonomy" id="39325"/>
    <lineage>
        <taxon>Eukaryota</taxon>
        <taxon>Viridiplantae</taxon>
        <taxon>Streptophyta</taxon>
        <taxon>Embryophyta</taxon>
        <taxon>Tracheophyta</taxon>
        <taxon>Spermatophyta</taxon>
        <taxon>Magnoliopsida</taxon>
        <taxon>Ranunculales</taxon>
        <taxon>Circaeasteraceae</taxon>
        <taxon>Kingdonia</taxon>
    </lineage>
</organism>
<accession>A0A7J7KUD9</accession>
<dbReference type="OrthoDB" id="722566at2759"/>
<gene>
    <name evidence="2" type="ORF">GIB67_040701</name>
</gene>
<dbReference type="PANTHER" id="PTHR38926">
    <property type="entry name" value="F-BOX DOMAIN CONTAINING PROTEIN, EXPRESSED"/>
    <property type="match status" value="1"/>
</dbReference>
<protein>
    <recommendedName>
        <fullName evidence="1">F-box domain-containing protein</fullName>
    </recommendedName>
</protein>
<dbReference type="AlphaFoldDB" id="A0A7J7KUD9"/>
<dbReference type="PANTHER" id="PTHR38926:SF13">
    <property type="entry name" value="F-BOX DOMAIN CONTAINING PROTEIN, EXPRESSED"/>
    <property type="match status" value="1"/>
</dbReference>
<dbReference type="InterPro" id="IPR032675">
    <property type="entry name" value="LRR_dom_sf"/>
</dbReference>
<dbReference type="SUPFAM" id="SSF81383">
    <property type="entry name" value="F-box domain"/>
    <property type="match status" value="1"/>
</dbReference>
<proteinExistence type="predicted"/>
<evidence type="ECO:0000259" key="1">
    <source>
        <dbReference type="Pfam" id="PF12937"/>
    </source>
</evidence>
<evidence type="ECO:0000313" key="3">
    <source>
        <dbReference type="Proteomes" id="UP000541444"/>
    </source>
</evidence>
<dbReference type="Gene3D" id="1.20.1280.50">
    <property type="match status" value="1"/>
</dbReference>
<dbReference type="EMBL" id="JACGCM010002894">
    <property type="protein sequence ID" value="KAF6133937.1"/>
    <property type="molecule type" value="Genomic_DNA"/>
</dbReference>
<dbReference type="Proteomes" id="UP000541444">
    <property type="component" value="Unassembled WGS sequence"/>
</dbReference>
<keyword evidence="3" id="KW-1185">Reference proteome</keyword>
<sequence length="313" mass="35993">MENSNATIRRWEDMELDILVKIFMSFDIYELTSGVSRVCSSWRLACCDPILWKTLDLGLLRSNFIKIPSPPYVWVDAPSDKRLMQLLKIALGLSRGSTTSLIFHFNLYLRDEHLIYAAERYFTTYGKRCPQLKRLVLPAWNRITKVRICDAVSKWENLESLTMPSIGTPGYIMEKIGACCKNFTQLKVMGPCDVSFATAIANHIPNLKVLSLRCSMLHKEALVIILEQLQQLEVLNISHCLLVEVPPLPASKKVFRELDLTIIEKSLRLKQFFTCQDDLCLLCQLTIADDGLLRWYKYEESLWRADEISSLAH</sequence>
<dbReference type="SUPFAM" id="SSF52047">
    <property type="entry name" value="RNI-like"/>
    <property type="match status" value="1"/>
</dbReference>
<evidence type="ECO:0000313" key="2">
    <source>
        <dbReference type="EMBL" id="KAF6133937.1"/>
    </source>
</evidence>
<comment type="caution">
    <text evidence="2">The sequence shown here is derived from an EMBL/GenBank/DDBJ whole genome shotgun (WGS) entry which is preliminary data.</text>
</comment>
<feature type="domain" description="F-box" evidence="1">
    <location>
        <begin position="17"/>
        <end position="57"/>
    </location>
</feature>
<dbReference type="Gene3D" id="3.80.10.10">
    <property type="entry name" value="Ribonuclease Inhibitor"/>
    <property type="match status" value="1"/>
</dbReference>